<comment type="caution">
    <text evidence="1">The sequence shown here is derived from an EMBL/GenBank/DDBJ whole genome shotgun (WGS) entry which is preliminary data.</text>
</comment>
<proteinExistence type="predicted"/>
<evidence type="ECO:0000313" key="1">
    <source>
        <dbReference type="EMBL" id="KAI0034704.1"/>
    </source>
</evidence>
<keyword evidence="2" id="KW-1185">Reference proteome</keyword>
<evidence type="ECO:0000313" key="2">
    <source>
        <dbReference type="Proteomes" id="UP000814128"/>
    </source>
</evidence>
<reference evidence="1" key="2">
    <citation type="journal article" date="2022" name="New Phytol.">
        <title>Evolutionary transition to the ectomycorrhizal habit in the genomes of a hyperdiverse lineage of mushroom-forming fungi.</title>
        <authorList>
            <person name="Looney B."/>
            <person name="Miyauchi S."/>
            <person name="Morin E."/>
            <person name="Drula E."/>
            <person name="Courty P.E."/>
            <person name="Kohler A."/>
            <person name="Kuo A."/>
            <person name="LaButti K."/>
            <person name="Pangilinan J."/>
            <person name="Lipzen A."/>
            <person name="Riley R."/>
            <person name="Andreopoulos W."/>
            <person name="He G."/>
            <person name="Johnson J."/>
            <person name="Nolan M."/>
            <person name="Tritt A."/>
            <person name="Barry K.W."/>
            <person name="Grigoriev I.V."/>
            <person name="Nagy L.G."/>
            <person name="Hibbett D."/>
            <person name="Henrissat B."/>
            <person name="Matheny P.B."/>
            <person name="Labbe J."/>
            <person name="Martin F.M."/>
        </authorList>
    </citation>
    <scope>NUCLEOTIDE SEQUENCE</scope>
    <source>
        <strain evidence="1">EC-137</strain>
    </source>
</reference>
<accession>A0ACB8QS38</accession>
<dbReference type="EMBL" id="MU273496">
    <property type="protein sequence ID" value="KAI0034704.1"/>
    <property type="molecule type" value="Genomic_DNA"/>
</dbReference>
<reference evidence="1" key="1">
    <citation type="submission" date="2021-02" db="EMBL/GenBank/DDBJ databases">
        <authorList>
            <consortium name="DOE Joint Genome Institute"/>
            <person name="Ahrendt S."/>
            <person name="Looney B.P."/>
            <person name="Miyauchi S."/>
            <person name="Morin E."/>
            <person name="Drula E."/>
            <person name="Courty P.E."/>
            <person name="Chicoki N."/>
            <person name="Fauchery L."/>
            <person name="Kohler A."/>
            <person name="Kuo A."/>
            <person name="Labutti K."/>
            <person name="Pangilinan J."/>
            <person name="Lipzen A."/>
            <person name="Riley R."/>
            <person name="Andreopoulos W."/>
            <person name="He G."/>
            <person name="Johnson J."/>
            <person name="Barry K.W."/>
            <person name="Grigoriev I.V."/>
            <person name="Nagy L."/>
            <person name="Hibbett D."/>
            <person name="Henrissat B."/>
            <person name="Matheny P.B."/>
            <person name="Labbe J."/>
            <person name="Martin F."/>
        </authorList>
    </citation>
    <scope>NUCLEOTIDE SEQUENCE</scope>
    <source>
        <strain evidence="1">EC-137</strain>
    </source>
</reference>
<sequence length="354" mass="38893">MPKPRSDDMVPDMSCYPYAWKDCSNSGLTISEFVAKYRPSMVQDDGTKPWIWVISGRGPPNEESGINKAVEEGSALLEEVTEKMKKIQNDPTIPVRANKKKGTKSKKELREAEQAQATEKLKAISTRSGFVSGKWLVFAPAERIDAIWTAVAMSLVSGPLSATVAFSAKVATTPKPEMPNYQHVICIYMPNVYDKNAVIDVYKVLLRSHGLSTNGVKPNLYTHIGLDSKHPSGIPSTASQASVWKSTTVLPDTEIKRLRDAYFEEMNAAKARESDVGKSNAEATMVAGSDMPTTPKLASKSQMPLKLKRKAGWRNPFASDSDDNSPSKAAADKGNRSLNSREEDDEPRPKKICK</sequence>
<name>A0ACB8QS38_9AGAM</name>
<protein>
    <submittedName>
        <fullName evidence="1">Uncharacterized protein</fullName>
    </submittedName>
</protein>
<dbReference type="Proteomes" id="UP000814128">
    <property type="component" value="Unassembled WGS sequence"/>
</dbReference>
<organism evidence="1 2">
    <name type="scientific">Vararia minispora EC-137</name>
    <dbReference type="NCBI Taxonomy" id="1314806"/>
    <lineage>
        <taxon>Eukaryota</taxon>
        <taxon>Fungi</taxon>
        <taxon>Dikarya</taxon>
        <taxon>Basidiomycota</taxon>
        <taxon>Agaricomycotina</taxon>
        <taxon>Agaricomycetes</taxon>
        <taxon>Russulales</taxon>
        <taxon>Lachnocladiaceae</taxon>
        <taxon>Vararia</taxon>
    </lineage>
</organism>
<gene>
    <name evidence="1" type="ORF">K488DRAFT_77104</name>
</gene>